<dbReference type="GO" id="GO:0003676">
    <property type="term" value="F:nucleic acid binding"/>
    <property type="evidence" value="ECO:0007669"/>
    <property type="project" value="InterPro"/>
</dbReference>
<sequence>MFAQLKLEDLLFIDIETVPGQANFADLDERFQELWAKKSRQLAKIEPDPADIYERAGLHAEFGQIVCISIGILRETSAGHYTLRLKSFANTKEKELLLELCELLNTKFTGKSHCLCGHNIKEFDIPYLCRRMLVNDICIPKLVDCTGLKPWEVPHLDTLHLWRFGDSRSYVSLDLLAALFKIPSPKTEMDGSDVARVFYEECDLLKISRYCEQDVVTVAQLLLRFKSLPMLQPEDILLA</sequence>
<dbReference type="RefSeq" id="WP_185270720.1">
    <property type="nucleotide sequence ID" value="NZ_CP055156.1"/>
</dbReference>
<dbReference type="EMBL" id="CP055156">
    <property type="protein sequence ID" value="QNF34239.1"/>
    <property type="molecule type" value="Genomic_DNA"/>
</dbReference>
<gene>
    <name evidence="2" type="ORF">HUW51_16480</name>
</gene>
<dbReference type="SUPFAM" id="SSF53098">
    <property type="entry name" value="Ribonuclease H-like"/>
    <property type="match status" value="1"/>
</dbReference>
<dbReference type="InterPro" id="IPR012337">
    <property type="entry name" value="RNaseH-like_sf"/>
</dbReference>
<protein>
    <submittedName>
        <fullName evidence="2">Ribonuclease H-like domain-containing protein</fullName>
    </submittedName>
</protein>
<dbReference type="Pfam" id="PF10108">
    <property type="entry name" value="DNA_pol_B_exo2"/>
    <property type="match status" value="1"/>
</dbReference>
<dbReference type="InterPro" id="IPR036397">
    <property type="entry name" value="RNaseH_sf"/>
</dbReference>
<dbReference type="AlphaFoldDB" id="A0A7G7GAQ5"/>
<evidence type="ECO:0000313" key="2">
    <source>
        <dbReference type="EMBL" id="QNF34239.1"/>
    </source>
</evidence>
<dbReference type="KEGG" id="aswu:HUW51_16480"/>
<dbReference type="Proteomes" id="UP000515237">
    <property type="component" value="Chromosome"/>
</dbReference>
<evidence type="ECO:0000313" key="3">
    <source>
        <dbReference type="Proteomes" id="UP000515237"/>
    </source>
</evidence>
<proteinExistence type="predicted"/>
<keyword evidence="3" id="KW-1185">Reference proteome</keyword>
<dbReference type="Gene3D" id="3.30.420.10">
    <property type="entry name" value="Ribonuclease H-like superfamily/Ribonuclease H"/>
    <property type="match status" value="1"/>
</dbReference>
<evidence type="ECO:0000259" key="1">
    <source>
        <dbReference type="Pfam" id="PF10108"/>
    </source>
</evidence>
<accession>A0A7G7GAQ5</accession>
<name>A0A7G7GAQ5_9BACT</name>
<reference evidence="2 3" key="1">
    <citation type="journal article" date="2018" name="Int. J. Syst. Evol. Microbiol.">
        <title>Adhaeribacter swui sp. nov., isolated from wet mud.</title>
        <authorList>
            <person name="Kim D.U."/>
            <person name="Kim K.W."/>
            <person name="Kang M.S."/>
            <person name="Kim J.Y."/>
            <person name="Jang J.H."/>
            <person name="Kim M.K."/>
        </authorList>
    </citation>
    <scope>NUCLEOTIDE SEQUENCE [LARGE SCALE GENOMIC DNA]</scope>
    <source>
        <strain evidence="2 3">KCTC 52873</strain>
    </source>
</reference>
<dbReference type="InterPro" id="IPR019288">
    <property type="entry name" value="3'-5'_exonuclease_PolB-like"/>
</dbReference>
<organism evidence="2 3">
    <name type="scientific">Adhaeribacter swui</name>
    <dbReference type="NCBI Taxonomy" id="2086471"/>
    <lineage>
        <taxon>Bacteria</taxon>
        <taxon>Pseudomonadati</taxon>
        <taxon>Bacteroidota</taxon>
        <taxon>Cytophagia</taxon>
        <taxon>Cytophagales</taxon>
        <taxon>Hymenobacteraceae</taxon>
        <taxon>Adhaeribacter</taxon>
    </lineage>
</organism>
<feature type="domain" description="Predicted 3'-5' exonuclease PolB-like" evidence="1">
    <location>
        <begin position="61"/>
        <end position="227"/>
    </location>
</feature>